<dbReference type="CDD" id="cd00540">
    <property type="entry name" value="AAG"/>
    <property type="match status" value="1"/>
</dbReference>
<dbReference type="InterPro" id="IPR036995">
    <property type="entry name" value="MPG_sf"/>
</dbReference>
<evidence type="ECO:0000256" key="5">
    <source>
        <dbReference type="HAMAP-Rule" id="MF_00527"/>
    </source>
</evidence>
<dbReference type="InterPro" id="IPR011034">
    <property type="entry name" value="Formyl_transferase-like_C_sf"/>
</dbReference>
<proteinExistence type="inferred from homology"/>
<dbReference type="Gene3D" id="3.10.300.10">
    <property type="entry name" value="Methylpurine-DNA glycosylase (MPG)"/>
    <property type="match status" value="1"/>
</dbReference>
<dbReference type="Pfam" id="PF02245">
    <property type="entry name" value="Pur_DNA_glyco"/>
    <property type="match status" value="1"/>
</dbReference>
<keyword evidence="2 5" id="KW-0227">DNA damage</keyword>
<keyword evidence="3 5" id="KW-0378">Hydrolase</keyword>
<sequence>MNWMIKMQTSFDEAQIFLSGRPTSEIAQDLLGKRLVFQNSTGLMSAYIVEDEAYIGPMDQAAHAFQSHRTPKNEPLYHEAGTIYIYQMRTQLLLNLITQGENDPQGVLIRAVQPVEGLVNFQKNRPVQPIYELTSGPGKLMQAFGIPKSLKGTLLNTGSLWLDLNDFLVPTAIGQSGRIGVPNKGKWTNEPLRYFVKGNPYVSRMPKRDVDYKQLGWKNVNK</sequence>
<dbReference type="HAMAP" id="MF_00527">
    <property type="entry name" value="3MGH"/>
    <property type="match status" value="1"/>
</dbReference>
<dbReference type="PANTHER" id="PTHR10429">
    <property type="entry name" value="DNA-3-METHYLADENINE GLYCOSYLASE"/>
    <property type="match status" value="1"/>
</dbReference>
<dbReference type="SUPFAM" id="SSF50486">
    <property type="entry name" value="FMT C-terminal domain-like"/>
    <property type="match status" value="1"/>
</dbReference>
<gene>
    <name evidence="6" type="ORF">N6G96_05680</name>
</gene>
<dbReference type="RefSeq" id="WP_231908595.1">
    <property type="nucleotide sequence ID" value="NZ_BBIM01000029.1"/>
</dbReference>
<evidence type="ECO:0000256" key="1">
    <source>
        <dbReference type="ARBA" id="ARBA00009232"/>
    </source>
</evidence>
<evidence type="ECO:0000256" key="4">
    <source>
        <dbReference type="ARBA" id="ARBA00023204"/>
    </source>
</evidence>
<organism evidence="6 7">
    <name type="scientific">Pediococcus inopinatus</name>
    <dbReference type="NCBI Taxonomy" id="114090"/>
    <lineage>
        <taxon>Bacteria</taxon>
        <taxon>Bacillati</taxon>
        <taxon>Bacillota</taxon>
        <taxon>Bacilli</taxon>
        <taxon>Lactobacillales</taxon>
        <taxon>Lactobacillaceae</taxon>
        <taxon>Pediococcus</taxon>
    </lineage>
</organism>
<evidence type="ECO:0000313" key="7">
    <source>
        <dbReference type="Proteomes" id="UP001302696"/>
    </source>
</evidence>
<comment type="similarity">
    <text evidence="1 5">Belongs to the DNA glycosylase MPG family.</text>
</comment>
<dbReference type="EMBL" id="CP104778">
    <property type="protein sequence ID" value="WPC20797.1"/>
    <property type="molecule type" value="Genomic_DNA"/>
</dbReference>
<accession>A0ABZ0Q1I9</accession>
<dbReference type="NCBIfam" id="TIGR00567">
    <property type="entry name" value="3mg"/>
    <property type="match status" value="1"/>
</dbReference>
<dbReference type="PANTHER" id="PTHR10429:SF0">
    <property type="entry name" value="DNA-3-METHYLADENINE GLYCOSYLASE"/>
    <property type="match status" value="1"/>
</dbReference>
<protein>
    <recommendedName>
        <fullName evidence="5">Putative 3-methyladenine DNA glycosylase</fullName>
        <ecNumber evidence="5">3.2.2.-</ecNumber>
    </recommendedName>
</protein>
<evidence type="ECO:0000256" key="2">
    <source>
        <dbReference type="ARBA" id="ARBA00022763"/>
    </source>
</evidence>
<keyword evidence="7" id="KW-1185">Reference proteome</keyword>
<dbReference type="InterPro" id="IPR003180">
    <property type="entry name" value="MPG"/>
</dbReference>
<dbReference type="EC" id="3.2.2.-" evidence="5"/>
<keyword evidence="4 5" id="KW-0234">DNA repair</keyword>
<evidence type="ECO:0000256" key="3">
    <source>
        <dbReference type="ARBA" id="ARBA00022801"/>
    </source>
</evidence>
<name>A0ABZ0Q1I9_9LACO</name>
<evidence type="ECO:0000313" key="6">
    <source>
        <dbReference type="EMBL" id="WPC20797.1"/>
    </source>
</evidence>
<reference evidence="7" key="1">
    <citation type="submission" date="2024-06" db="EMBL/GenBank/DDBJ databases">
        <authorList>
            <person name="Chang H.C."/>
            <person name="Mun S.Y."/>
        </authorList>
    </citation>
    <scope>NUCLEOTIDE SEQUENCE [LARGE SCALE GENOMIC DNA]</scope>
    <source>
        <strain evidence="7">KT1</strain>
    </source>
</reference>
<dbReference type="Proteomes" id="UP001302696">
    <property type="component" value="Chromosome"/>
</dbReference>